<comment type="subcellular location">
    <subcellularLocation>
        <location evidence="1">Cell membrane</location>
        <topology evidence="1">Multi-pass membrane protein</topology>
    </subcellularLocation>
</comment>
<gene>
    <name evidence="9" type="ORF">I6U48_22450</name>
</gene>
<dbReference type="CDD" id="cd06225">
    <property type="entry name" value="HAMP"/>
    <property type="match status" value="1"/>
</dbReference>
<name>A0A949WX83_9CLOT</name>
<evidence type="ECO:0000256" key="4">
    <source>
        <dbReference type="ARBA" id="ARBA00022777"/>
    </source>
</evidence>
<keyword evidence="10" id="KW-1185">Reference proteome</keyword>
<keyword evidence="5 7" id="KW-1133">Transmembrane helix</keyword>
<dbReference type="InterPro" id="IPR003594">
    <property type="entry name" value="HATPase_dom"/>
</dbReference>
<keyword evidence="2" id="KW-1003">Cell membrane</keyword>
<dbReference type="Pfam" id="PF02518">
    <property type="entry name" value="HATPase_c"/>
    <property type="match status" value="1"/>
</dbReference>
<keyword evidence="4 9" id="KW-0418">Kinase</keyword>
<evidence type="ECO:0000256" key="2">
    <source>
        <dbReference type="ARBA" id="ARBA00022475"/>
    </source>
</evidence>
<evidence type="ECO:0000313" key="10">
    <source>
        <dbReference type="Proteomes" id="UP000694308"/>
    </source>
</evidence>
<evidence type="ECO:0000256" key="7">
    <source>
        <dbReference type="SAM" id="Phobius"/>
    </source>
</evidence>
<accession>A0A949WX83</accession>
<sequence length="578" mass="66282">MRVKLVFYFLLVILFPTITITLLGNLMYRNSMGDEQNINTQQMIKQISGNIDFYIRDTENIINYLSNDPKVLRFLNSDEVNNNSNDSTINNDAYSSINSFVKLHPEMAGIMIVNENDVYVSDIMYRISRDPLTNERWYLKAIQNPKSINLFSKPVGRNINNVFNYCADEVVSMSKAVIDNRTGKCVGVILIDMKLDVIKQVIENVKPGKTGFVYITDSEGEIVYSPVNSIVYRIDKQWFSDKNSEIAIKKIKGKDYEIMNTASEYTKWKTIGVFPLDEIQKVITYVKYYSLIIAVITLILAGILAIFFTRSIIRPITKLRMLMKMAEEGNLNVHFNNKYNDEIGELGNSFNTMIKEIKTLINLVQVEEKKKRKAEISTLQAQIKPHFLYNTLDTIQWMAKEKEAEEIAQMVSNLSSLLRTGLNNGDEIIRLRGEIKHVESYLMIQKVRYENKLNYEISIDRNILDYNVIKLMLQPLVENAIYHGIKEKRGQGKIVILGNLENNKIHIKVIDNGIGISESKLEMINLLLKGNGSATNKLGYGIFNVNERIRLNYGNEYGLTYSSVYGQGTTVDLWHPVV</sequence>
<feature type="transmembrane region" description="Helical" evidence="7">
    <location>
        <begin position="288"/>
        <end position="313"/>
    </location>
</feature>
<evidence type="ECO:0000256" key="6">
    <source>
        <dbReference type="ARBA" id="ARBA00023136"/>
    </source>
</evidence>
<dbReference type="PANTHER" id="PTHR34220:SF7">
    <property type="entry name" value="SENSOR HISTIDINE KINASE YPDA"/>
    <property type="match status" value="1"/>
</dbReference>
<evidence type="ECO:0000256" key="5">
    <source>
        <dbReference type="ARBA" id="ARBA00022989"/>
    </source>
</evidence>
<evidence type="ECO:0000256" key="1">
    <source>
        <dbReference type="ARBA" id="ARBA00004651"/>
    </source>
</evidence>
<dbReference type="GO" id="GO:0000155">
    <property type="term" value="F:phosphorelay sensor kinase activity"/>
    <property type="evidence" value="ECO:0007669"/>
    <property type="project" value="InterPro"/>
</dbReference>
<dbReference type="PANTHER" id="PTHR34220">
    <property type="entry name" value="SENSOR HISTIDINE KINASE YPDA"/>
    <property type="match status" value="1"/>
</dbReference>
<dbReference type="InterPro" id="IPR003660">
    <property type="entry name" value="HAMP_dom"/>
</dbReference>
<keyword evidence="6 7" id="KW-0472">Membrane</keyword>
<comment type="caution">
    <text evidence="9">The sequence shown here is derived from an EMBL/GenBank/DDBJ whole genome shotgun (WGS) entry which is preliminary data.</text>
</comment>
<dbReference type="Pfam" id="PF06580">
    <property type="entry name" value="His_kinase"/>
    <property type="match status" value="1"/>
</dbReference>
<dbReference type="InterPro" id="IPR050640">
    <property type="entry name" value="Bact_2-comp_sensor_kinase"/>
</dbReference>
<dbReference type="InterPro" id="IPR010559">
    <property type="entry name" value="Sig_transdc_His_kin_internal"/>
</dbReference>
<reference evidence="9" key="1">
    <citation type="submission" date="2020-12" db="EMBL/GenBank/DDBJ databases">
        <title>Clostridium thailandense sp. nov., a novel acetogenic bacterium isolated from peat land soil in Thailand.</title>
        <authorList>
            <person name="Chaikitkaew S."/>
            <person name="Birkeland N.K."/>
        </authorList>
    </citation>
    <scope>NUCLEOTIDE SEQUENCE</scope>
    <source>
        <strain evidence="9">PL3</strain>
    </source>
</reference>
<dbReference type="PROSITE" id="PS50885">
    <property type="entry name" value="HAMP"/>
    <property type="match status" value="1"/>
</dbReference>
<dbReference type="InterPro" id="IPR033479">
    <property type="entry name" value="dCache_1"/>
</dbReference>
<feature type="domain" description="HAMP" evidence="8">
    <location>
        <begin position="310"/>
        <end position="362"/>
    </location>
</feature>
<dbReference type="Pfam" id="PF00672">
    <property type="entry name" value="HAMP"/>
    <property type="match status" value="1"/>
</dbReference>
<dbReference type="GO" id="GO:0005886">
    <property type="term" value="C:plasma membrane"/>
    <property type="evidence" value="ECO:0007669"/>
    <property type="project" value="UniProtKB-SubCell"/>
</dbReference>
<evidence type="ECO:0000256" key="3">
    <source>
        <dbReference type="ARBA" id="ARBA00022692"/>
    </source>
</evidence>
<dbReference type="Proteomes" id="UP000694308">
    <property type="component" value="Unassembled WGS sequence"/>
</dbReference>
<feature type="transmembrane region" description="Helical" evidence="7">
    <location>
        <begin position="7"/>
        <end position="28"/>
    </location>
</feature>
<keyword evidence="3 7" id="KW-0812">Transmembrane</keyword>
<dbReference type="AlphaFoldDB" id="A0A949WX83"/>
<organism evidence="9 10">
    <name type="scientific">Clostridium thailandense</name>
    <dbReference type="NCBI Taxonomy" id="2794346"/>
    <lineage>
        <taxon>Bacteria</taxon>
        <taxon>Bacillati</taxon>
        <taxon>Bacillota</taxon>
        <taxon>Clostridia</taxon>
        <taxon>Eubacteriales</taxon>
        <taxon>Clostridiaceae</taxon>
        <taxon>Clostridium</taxon>
    </lineage>
</organism>
<evidence type="ECO:0000259" key="8">
    <source>
        <dbReference type="PROSITE" id="PS50885"/>
    </source>
</evidence>
<keyword evidence="4 9" id="KW-0808">Transferase</keyword>
<proteinExistence type="predicted"/>
<dbReference type="EMBL" id="JAEEGC010000132">
    <property type="protein sequence ID" value="MBV7275662.1"/>
    <property type="molecule type" value="Genomic_DNA"/>
</dbReference>
<dbReference type="Pfam" id="PF02743">
    <property type="entry name" value="dCache_1"/>
    <property type="match status" value="1"/>
</dbReference>
<protein>
    <submittedName>
        <fullName evidence="9">Sensor histidine kinase</fullName>
    </submittedName>
</protein>
<dbReference type="SMART" id="SM00304">
    <property type="entry name" value="HAMP"/>
    <property type="match status" value="1"/>
</dbReference>
<evidence type="ECO:0000313" key="9">
    <source>
        <dbReference type="EMBL" id="MBV7275662.1"/>
    </source>
</evidence>